<evidence type="ECO:0000256" key="1">
    <source>
        <dbReference type="ARBA" id="ARBA00004141"/>
    </source>
</evidence>
<evidence type="ECO:0000259" key="7">
    <source>
        <dbReference type="Pfam" id="PF13515"/>
    </source>
</evidence>
<dbReference type="AlphaFoldDB" id="A0AAF0F8P2"/>
<proteinExistence type="predicted"/>
<feature type="region of interest" description="Disordered" evidence="5">
    <location>
        <begin position="322"/>
        <end position="418"/>
    </location>
</feature>
<evidence type="ECO:0000313" key="9">
    <source>
        <dbReference type="Proteomes" id="UP001217754"/>
    </source>
</evidence>
<feature type="transmembrane region" description="Helical" evidence="6">
    <location>
        <begin position="168"/>
        <end position="186"/>
    </location>
</feature>
<dbReference type="EMBL" id="CP119963">
    <property type="protein sequence ID" value="WFD40448.1"/>
    <property type="molecule type" value="Genomic_DNA"/>
</dbReference>
<name>A0AAF0F8P2_9BASI</name>
<evidence type="ECO:0000256" key="6">
    <source>
        <dbReference type="SAM" id="Phobius"/>
    </source>
</evidence>
<feature type="transmembrane region" description="Helical" evidence="6">
    <location>
        <begin position="47"/>
        <end position="64"/>
    </location>
</feature>
<feature type="region of interest" description="Disordered" evidence="5">
    <location>
        <begin position="619"/>
        <end position="661"/>
    </location>
</feature>
<sequence length="1172" mass="130269">MDPAALLFSARTSWQSTWKSKVYDLLPSILFNVLLLPFVFVTRVEQWLGNRAFFCFVLVHLAFYPGGNTVGSHVELVVLGAIGSTIWLGLGYLVVCGQVWIDAPHPIYSSAASRGVGACYLFVTFFIGGAIWSRVPRLRSAMRVGMFVQTWALTGSIGEITATNFTQLFYPVIITAVLSLASNLCFPRTGRDAYFQAACSGLETVSELSQVAVKNFDSELHLWLARDRAAQNAPASMGAPPPLQQSLAFIQLREKLRATTSKMRQALAATNHELAYCRVPVSRMGDTLAFLVDFETWMFCGFGMDLPAAPFEEDAFVHPTDEALPADEEQNEGDTRLAREDTTEPAEPVHTGVKNATVPKVKISNCEEKGTDEAEHTEAKPSEEPTGAGVDAPPSTSDTHPLKASAPAHESARPEADITSHSGEIHLGNYTHLASLHTHLQDSLAALHVITEACYGRRPAASRPGTLDLVQSLFHATPHKHPRDLLRRQRDALQVAIDRSRIELHRLIESRTHTACTRAKAQRRFSPIGTPHAYSGTSTPSCHAMDMLSEPTLFCTDLCALSFYALTLIEVSYRTIRLMETTDKTIVYYESHPHRTFHFPKLNFRRWFMSSSGLGLFQNTADTPLGGHQGHASNEEETESAAPPPPPESATGSGPHPDELAGLFDDIRDPGGYRTYAANVAKASENTHTYRVPVQRSCFMARVHRIKQRITRHAAVIDVRIRLSQAVRRMKRSRHAQFALKLAAGVVLLSIPAFLEPSANQWWNREHGQWMVISYIWCLEASTGDSIRISLCRIIGTIAGAVTGLLAYEISRENVYALAFLVVLFEVPASVLRLHTRYPPIGTVMGLTTPIVALVPYLGNTEYSSGMVAVVRGYMICLGIVAALLMNTFIFPYHARTKLNKKLAGVATNLQTMYMNLTRHMFYVGFYASDASHKRFARVERQMRTHIAECRGLIEVMNTEVSLVPKPIAVLNQVLVRLESIFHLLIGLRMCREHGMQSLREKAVWDVADLRQEMASSIIVNLWIIGQSMLTRARLPQFLPSTRRTLDELTAALALKQGEVFYDRDQDAVQVPLVYRRVFDAPILHYRSIQNVAESHTPSLRYRPTVHISRDLPMAPAALRTPALSGPNTDGILYLLAEHTLLLQIVGSLEALLRLTRYLLGELRFVHAETSL</sequence>
<feature type="transmembrane region" description="Helical" evidence="6">
    <location>
        <begin position="871"/>
        <end position="893"/>
    </location>
</feature>
<feature type="transmembrane region" description="Helical" evidence="6">
    <location>
        <begin position="814"/>
        <end position="834"/>
    </location>
</feature>
<dbReference type="Pfam" id="PF13515">
    <property type="entry name" value="FUSC_2"/>
    <property type="match status" value="1"/>
</dbReference>
<dbReference type="PANTHER" id="PTHR47804">
    <property type="entry name" value="60S RIBOSOMAL PROTEIN L19"/>
    <property type="match status" value="1"/>
</dbReference>
<dbReference type="Proteomes" id="UP001217754">
    <property type="component" value="Chromosome 6"/>
</dbReference>
<keyword evidence="2 6" id="KW-0812">Transmembrane</keyword>
<dbReference type="InterPro" id="IPR052430">
    <property type="entry name" value="IVT-Associated"/>
</dbReference>
<dbReference type="PANTHER" id="PTHR47804:SF3">
    <property type="entry name" value="PROTEIN BRE4"/>
    <property type="match status" value="1"/>
</dbReference>
<accession>A0AAF0F8P2</accession>
<organism evidence="8 9">
    <name type="scientific">Malassezia japonica</name>
    <dbReference type="NCBI Taxonomy" id="223818"/>
    <lineage>
        <taxon>Eukaryota</taxon>
        <taxon>Fungi</taxon>
        <taxon>Dikarya</taxon>
        <taxon>Basidiomycota</taxon>
        <taxon>Ustilaginomycotina</taxon>
        <taxon>Malasseziomycetes</taxon>
        <taxon>Malasseziales</taxon>
        <taxon>Malasseziaceae</taxon>
        <taxon>Malassezia</taxon>
    </lineage>
</organism>
<feature type="transmembrane region" description="Helical" evidence="6">
    <location>
        <begin position="107"/>
        <end position="132"/>
    </location>
</feature>
<keyword evidence="9" id="KW-1185">Reference proteome</keyword>
<dbReference type="GeneID" id="85227085"/>
<evidence type="ECO:0000256" key="4">
    <source>
        <dbReference type="ARBA" id="ARBA00023136"/>
    </source>
</evidence>
<dbReference type="InterPro" id="IPR049453">
    <property type="entry name" value="Memb_transporter_dom"/>
</dbReference>
<feature type="transmembrane region" description="Helical" evidence="6">
    <location>
        <begin position="791"/>
        <end position="808"/>
    </location>
</feature>
<feature type="transmembrane region" description="Helical" evidence="6">
    <location>
        <begin position="76"/>
        <end position="101"/>
    </location>
</feature>
<feature type="transmembrane region" description="Helical" evidence="6">
    <location>
        <begin position="21"/>
        <end position="41"/>
    </location>
</feature>
<comment type="subcellular location">
    <subcellularLocation>
        <location evidence="1">Membrane</location>
        <topology evidence="1">Multi-pass membrane protein</topology>
    </subcellularLocation>
</comment>
<protein>
    <recommendedName>
        <fullName evidence="7">Integral membrane bound transporter domain-containing protein</fullName>
    </recommendedName>
</protein>
<keyword evidence="3 6" id="KW-1133">Transmembrane helix</keyword>
<evidence type="ECO:0000313" key="8">
    <source>
        <dbReference type="EMBL" id="WFD40448.1"/>
    </source>
</evidence>
<evidence type="ECO:0000256" key="3">
    <source>
        <dbReference type="ARBA" id="ARBA00022989"/>
    </source>
</evidence>
<feature type="transmembrane region" description="Helical" evidence="6">
    <location>
        <begin position="841"/>
        <end position="859"/>
    </location>
</feature>
<feature type="compositionally biased region" description="Basic and acidic residues" evidence="5">
    <location>
        <begin position="365"/>
        <end position="383"/>
    </location>
</feature>
<dbReference type="RefSeq" id="XP_060123345.1">
    <property type="nucleotide sequence ID" value="XM_060267362.1"/>
</dbReference>
<evidence type="ECO:0000256" key="2">
    <source>
        <dbReference type="ARBA" id="ARBA00022692"/>
    </source>
</evidence>
<feature type="domain" description="Integral membrane bound transporter" evidence="7">
    <location>
        <begin position="761"/>
        <end position="886"/>
    </location>
</feature>
<feature type="compositionally biased region" description="Basic and acidic residues" evidence="5">
    <location>
        <begin position="333"/>
        <end position="342"/>
    </location>
</feature>
<feature type="transmembrane region" description="Helical" evidence="6">
    <location>
        <begin position="738"/>
        <end position="755"/>
    </location>
</feature>
<reference evidence="8" key="1">
    <citation type="submission" date="2023-03" db="EMBL/GenBank/DDBJ databases">
        <title>Mating type loci evolution in Malassezia.</title>
        <authorList>
            <person name="Coelho M.A."/>
        </authorList>
    </citation>
    <scope>NUCLEOTIDE SEQUENCE</scope>
    <source>
        <strain evidence="8">CBS 9431</strain>
    </source>
</reference>
<keyword evidence="4 6" id="KW-0472">Membrane</keyword>
<gene>
    <name evidence="8" type="ORF">MJAP1_003434</name>
</gene>
<evidence type="ECO:0000256" key="5">
    <source>
        <dbReference type="SAM" id="MobiDB-lite"/>
    </source>
</evidence>
<dbReference type="GO" id="GO:0016020">
    <property type="term" value="C:membrane"/>
    <property type="evidence" value="ECO:0007669"/>
    <property type="project" value="UniProtKB-SubCell"/>
</dbReference>